<feature type="binding site" evidence="7">
    <location>
        <position position="154"/>
    </location>
    <ligand>
        <name>Zn(2+)</name>
        <dbReference type="ChEBI" id="CHEBI:29105"/>
        <label>1</label>
    </ligand>
</feature>
<dbReference type="EC" id="3.5.2.3" evidence="7"/>
<evidence type="ECO:0000259" key="8">
    <source>
        <dbReference type="Pfam" id="PF07969"/>
    </source>
</evidence>
<reference evidence="10 11" key="1">
    <citation type="submission" date="2017-07" db="EMBL/GenBank/DDBJ databases">
        <title>Lactobacillus curvatus MRS6 whole genome.</title>
        <authorList>
            <person name="Jans C."/>
            <person name="Lagler S."/>
            <person name="Lacroix C."/>
            <person name="Meile L."/>
            <person name="Stevens M.J.A."/>
        </authorList>
    </citation>
    <scope>NUCLEOTIDE SEQUENCE [LARGE SCALE GENOMIC DNA]</scope>
    <source>
        <strain evidence="10 11">MRS6</strain>
    </source>
</reference>
<evidence type="ECO:0000313" key="10">
    <source>
        <dbReference type="EMBL" id="ASN60165.1"/>
    </source>
</evidence>
<comment type="similarity">
    <text evidence="2 7">Belongs to the metallo-dependent hydrolases superfamily. DHOase family. Class I DHOase subfamily.</text>
</comment>
<dbReference type="HAMAP" id="MF_00220_B">
    <property type="entry name" value="PyrC_classI_B"/>
    <property type="match status" value="1"/>
</dbReference>
<keyword evidence="4 7" id="KW-0378">Hydrolase</keyword>
<name>A0AAC9Y0R3_LATCU</name>
<dbReference type="AlphaFoldDB" id="A0AAC9Y0R3"/>
<feature type="binding site" evidence="7">
    <location>
        <position position="234"/>
    </location>
    <ligand>
        <name>Zn(2+)</name>
        <dbReference type="ChEBI" id="CHEBI:29105"/>
        <label>2</label>
    </ligand>
</feature>
<feature type="binding site" evidence="7">
    <location>
        <position position="96"/>
    </location>
    <ligand>
        <name>substrate</name>
    </ligand>
</feature>
<feature type="binding site" evidence="7">
    <location>
        <position position="62"/>
    </location>
    <ligand>
        <name>Zn(2+)</name>
        <dbReference type="ChEBI" id="CHEBI:29105"/>
        <label>1</label>
    </ligand>
</feature>
<dbReference type="GO" id="GO:0008270">
    <property type="term" value="F:zinc ion binding"/>
    <property type="evidence" value="ECO:0007669"/>
    <property type="project" value="UniProtKB-UniRule"/>
</dbReference>
<evidence type="ECO:0000256" key="6">
    <source>
        <dbReference type="ARBA" id="ARBA00022975"/>
    </source>
</evidence>
<dbReference type="RefSeq" id="WP_089556748.1">
    <property type="nucleotide sequence ID" value="NZ_CP022474.1"/>
</dbReference>
<dbReference type="NCBIfam" id="TIGR00857">
    <property type="entry name" value="pyrC_multi"/>
    <property type="match status" value="1"/>
</dbReference>
<dbReference type="EMBL" id="CP022474">
    <property type="protein sequence ID" value="ASN60165.1"/>
    <property type="molecule type" value="Genomic_DNA"/>
</dbReference>
<dbReference type="SUPFAM" id="SSF51556">
    <property type="entry name" value="Metallo-dependent hydrolases"/>
    <property type="match status" value="1"/>
</dbReference>
<evidence type="ECO:0000256" key="3">
    <source>
        <dbReference type="ARBA" id="ARBA00022723"/>
    </source>
</evidence>
<evidence type="ECO:0000256" key="5">
    <source>
        <dbReference type="ARBA" id="ARBA00022833"/>
    </source>
</evidence>
<comment type="pathway">
    <text evidence="7">Pyrimidine metabolism; UMP biosynthesis via de novo pathway; (S)-dihydroorotate from bicarbonate: step 3/3.</text>
</comment>
<feature type="binding site" evidence="7">
    <location>
        <position position="307"/>
    </location>
    <ligand>
        <name>Zn(2+)</name>
        <dbReference type="ChEBI" id="CHEBI:29105"/>
        <label>1</label>
    </ligand>
</feature>
<comment type="cofactor">
    <cofactor evidence="7">
        <name>Zn(2+)</name>
        <dbReference type="ChEBI" id="CHEBI:29105"/>
    </cofactor>
    <text evidence="7">Binds 2 Zn(2+) ions per subunit.</text>
</comment>
<dbReference type="InterPro" id="IPR050138">
    <property type="entry name" value="DHOase/Allantoinase_Hydrolase"/>
</dbReference>
<dbReference type="PANTHER" id="PTHR43668">
    <property type="entry name" value="ALLANTOINASE"/>
    <property type="match status" value="1"/>
</dbReference>
<dbReference type="Pfam" id="PF07969">
    <property type="entry name" value="Amidohydro_3"/>
    <property type="match status" value="1"/>
</dbReference>
<feature type="binding site" evidence="7">
    <location>
        <position position="181"/>
    </location>
    <ligand>
        <name>Zn(2+)</name>
        <dbReference type="ChEBI" id="CHEBI:29105"/>
        <label>2</label>
    </ligand>
</feature>
<dbReference type="Gene3D" id="3.20.20.140">
    <property type="entry name" value="Metal-dependent hydrolases"/>
    <property type="match status" value="1"/>
</dbReference>
<feature type="binding site" evidence="7">
    <location>
        <position position="311"/>
    </location>
    <ligand>
        <name>substrate</name>
    </ligand>
</feature>
<evidence type="ECO:0000256" key="1">
    <source>
        <dbReference type="ARBA" id="ARBA00002368"/>
    </source>
</evidence>
<dbReference type="GO" id="GO:0005737">
    <property type="term" value="C:cytoplasm"/>
    <property type="evidence" value="ECO:0007669"/>
    <property type="project" value="TreeGrafter"/>
</dbReference>
<protein>
    <recommendedName>
        <fullName evidence="7">Dihydroorotase</fullName>
        <shortName evidence="7">DHOase</shortName>
        <ecNumber evidence="7">3.5.2.3</ecNumber>
    </recommendedName>
</protein>
<keyword evidence="5 7" id="KW-0862">Zinc</keyword>
<dbReference type="GO" id="GO:0004038">
    <property type="term" value="F:allantoinase activity"/>
    <property type="evidence" value="ECO:0007669"/>
    <property type="project" value="TreeGrafter"/>
</dbReference>
<evidence type="ECO:0000256" key="2">
    <source>
        <dbReference type="ARBA" id="ARBA00010286"/>
    </source>
</evidence>
<dbReference type="InterPro" id="IPR011059">
    <property type="entry name" value="Metal-dep_hydrolase_composite"/>
</dbReference>
<organism evidence="10 11">
    <name type="scientific">Latilactobacillus curvatus</name>
    <name type="common">Lactobacillus curvatus</name>
    <dbReference type="NCBI Taxonomy" id="28038"/>
    <lineage>
        <taxon>Bacteria</taxon>
        <taxon>Bacillati</taxon>
        <taxon>Bacillota</taxon>
        <taxon>Bacilli</taxon>
        <taxon>Lactobacillales</taxon>
        <taxon>Lactobacillaceae</taxon>
        <taxon>Latilactobacillus</taxon>
    </lineage>
</organism>
<feature type="binding site" evidence="7">
    <location>
        <begin position="64"/>
        <end position="66"/>
    </location>
    <ligand>
        <name>substrate</name>
    </ligand>
</feature>
<dbReference type="InterPro" id="IPR004722">
    <property type="entry name" value="DHOase"/>
</dbReference>
<sequence length="433" mass="46214">MYQLIKNGQVLIDGQLQKRDIAIDATGQITAIEPTITAVPTDPETIYDAHGHFVSAGLIDAHVHFRDPGFTTKETLKTGSAAVAHGGFTSVIAMPNLKPVPDNLLDFKTLVARNQAETSVHTYQFAPITNELTEQTMVDMSAFKTAGAAGFTNDGHGVQTAQTMYQAMQAAAQINMPIVAHVEDESLVNGGVIHDGQAAKKLGVPGIASVSESAQVARDIELARATGVHYHICHISTKETVNLVRRAKQDGLNVTCEVTPHHLLLDDSAITSDNAMLKMNPPLRTLADRQALWAGLMDGTIDIIATDHAPHTAQEKQQSLLKAPFGIVGSETAFSLLYTHLVANGPFSLAQLTSWLTTNPAHVFNLPHAGQLAVSQPADLAVFNLTDTTTIDASTFLSKGHNTPFIGEAVQGDTLLTLVAGQIAYQKECVING</sequence>
<accession>A0AAC9Y0R3</accession>
<evidence type="ECO:0000256" key="4">
    <source>
        <dbReference type="ARBA" id="ARBA00022801"/>
    </source>
</evidence>
<dbReference type="GO" id="GO:0044205">
    <property type="term" value="P:'de novo' UMP biosynthetic process"/>
    <property type="evidence" value="ECO:0007669"/>
    <property type="project" value="UniProtKB-UniRule"/>
</dbReference>
<keyword evidence="3 7" id="KW-0479">Metal-binding</keyword>
<keyword evidence="6 7" id="KW-0665">Pyrimidine biosynthesis</keyword>
<feature type="binding site" evidence="7">
    <location>
        <position position="280"/>
    </location>
    <ligand>
        <name>substrate</name>
    </ligand>
</feature>
<dbReference type="NCBIfam" id="NF006837">
    <property type="entry name" value="PRK09357.1-2"/>
    <property type="match status" value="1"/>
</dbReference>
<feature type="active site" evidence="7">
    <location>
        <position position="307"/>
    </location>
</feature>
<feature type="binding site" evidence="7">
    <location>
        <position position="64"/>
    </location>
    <ligand>
        <name>Zn(2+)</name>
        <dbReference type="ChEBI" id="CHEBI:29105"/>
        <label>1</label>
    </ligand>
</feature>
<dbReference type="PANTHER" id="PTHR43668:SF2">
    <property type="entry name" value="ALLANTOINASE"/>
    <property type="match status" value="1"/>
</dbReference>
<dbReference type="InterPro" id="IPR013108">
    <property type="entry name" value="Amidohydro_3"/>
</dbReference>
<dbReference type="Proteomes" id="UP000199749">
    <property type="component" value="Chromosome"/>
</dbReference>
<dbReference type="PROSITE" id="PS00482">
    <property type="entry name" value="DIHYDROOROTASE_1"/>
    <property type="match status" value="1"/>
</dbReference>
<dbReference type="GO" id="GO:0004151">
    <property type="term" value="F:dihydroorotase activity"/>
    <property type="evidence" value="ECO:0007669"/>
    <property type="project" value="UniProtKB-UniRule"/>
</dbReference>
<gene>
    <name evidence="7" type="primary">pyrC</name>
    <name evidence="10" type="ORF">CG419_05740</name>
</gene>
<comment type="function">
    <text evidence="1 7">Catalyzes the reversible cyclization of carbamoyl aspartate to dihydroorotate.</text>
</comment>
<dbReference type="InterPro" id="IPR002195">
    <property type="entry name" value="Dihydroorotase_CS"/>
</dbReference>
<dbReference type="Pfam" id="PF12890">
    <property type="entry name" value="DHOase"/>
    <property type="match status" value="1"/>
</dbReference>
<feature type="binding site" evidence="7">
    <location>
        <begin position="325"/>
        <end position="326"/>
    </location>
    <ligand>
        <name>substrate</name>
    </ligand>
</feature>
<feature type="domain" description="Amidohydrolase 3" evidence="8">
    <location>
        <begin position="274"/>
        <end position="425"/>
    </location>
</feature>
<evidence type="ECO:0000259" key="9">
    <source>
        <dbReference type="Pfam" id="PF12890"/>
    </source>
</evidence>
<comment type="catalytic activity">
    <reaction evidence="7">
        <text>(S)-dihydroorotate + H2O = N-carbamoyl-L-aspartate + H(+)</text>
        <dbReference type="Rhea" id="RHEA:24296"/>
        <dbReference type="ChEBI" id="CHEBI:15377"/>
        <dbReference type="ChEBI" id="CHEBI:15378"/>
        <dbReference type="ChEBI" id="CHEBI:30864"/>
        <dbReference type="ChEBI" id="CHEBI:32814"/>
        <dbReference type="EC" id="3.5.2.3"/>
    </reaction>
</comment>
<dbReference type="CDD" id="cd01317">
    <property type="entry name" value="DHOase_IIa"/>
    <property type="match status" value="1"/>
</dbReference>
<dbReference type="InterPro" id="IPR024403">
    <property type="entry name" value="DHOase_cat"/>
</dbReference>
<dbReference type="GO" id="GO:0006145">
    <property type="term" value="P:purine nucleobase catabolic process"/>
    <property type="evidence" value="ECO:0007669"/>
    <property type="project" value="TreeGrafter"/>
</dbReference>
<evidence type="ECO:0000313" key="11">
    <source>
        <dbReference type="Proteomes" id="UP000199749"/>
    </source>
</evidence>
<dbReference type="InterPro" id="IPR032466">
    <property type="entry name" value="Metal_Hydrolase"/>
</dbReference>
<evidence type="ECO:0000256" key="7">
    <source>
        <dbReference type="HAMAP-Rule" id="MF_00220"/>
    </source>
</evidence>
<proteinExistence type="inferred from homology"/>
<feature type="binding site" evidence="7">
    <location>
        <position position="154"/>
    </location>
    <ligand>
        <name>Zn(2+)</name>
        <dbReference type="ChEBI" id="CHEBI:29105"/>
        <label>2</label>
    </ligand>
</feature>
<dbReference type="SUPFAM" id="SSF51338">
    <property type="entry name" value="Composite domain of metallo-dependent hydrolases"/>
    <property type="match status" value="1"/>
</dbReference>
<feature type="domain" description="Dihydroorotase catalytic" evidence="9">
    <location>
        <begin position="53"/>
        <end position="239"/>
    </location>
</feature>
<dbReference type="PROSITE" id="PS00483">
    <property type="entry name" value="DIHYDROOROTASE_2"/>
    <property type="match status" value="1"/>
</dbReference>